<evidence type="ECO:0000256" key="1">
    <source>
        <dbReference type="ARBA" id="ARBA00004383"/>
    </source>
</evidence>
<dbReference type="Pfam" id="PF03544">
    <property type="entry name" value="TonB_C"/>
    <property type="match status" value="1"/>
</dbReference>
<dbReference type="PROSITE" id="PS52015">
    <property type="entry name" value="TONB_CTD"/>
    <property type="match status" value="1"/>
</dbReference>
<dbReference type="InterPro" id="IPR006260">
    <property type="entry name" value="TonB/TolA_C"/>
</dbReference>
<sequence>MTPVSSGRVLLCTLLASLALHALLLFAGQRQAPRRASEHTLPLSIALAPAAAVRTEPARNTPAVPDGTRPPAAPKRQSENRRPHASATEPPAPAGSETRRTPPADNLPLNTANLLEQVRNLPSVKHDIAAGSVAVYGSTATGPVWNQYVDDWVRKVERLGALNFPEEIRRRGLSGGPLLRVVLNADGSLSRVTIVRHAPDPLLDEAAIAIVRMATPFAPFPADPAGAFRQLEIARRWTFTKDNALSAR</sequence>
<dbReference type="Proteomes" id="UP000645257">
    <property type="component" value="Unassembled WGS sequence"/>
</dbReference>
<keyword evidence="13" id="KW-1185">Reference proteome</keyword>
<accession>A0A918P0H4</accession>
<dbReference type="GO" id="GO:0055085">
    <property type="term" value="P:transmembrane transport"/>
    <property type="evidence" value="ECO:0007669"/>
    <property type="project" value="InterPro"/>
</dbReference>
<dbReference type="NCBIfam" id="TIGR01352">
    <property type="entry name" value="tonB_Cterm"/>
    <property type="match status" value="1"/>
</dbReference>
<gene>
    <name evidence="12" type="ORF">GCM10011289_10910</name>
</gene>
<name>A0A918P0H4_9NEIS</name>
<evidence type="ECO:0000256" key="4">
    <source>
        <dbReference type="ARBA" id="ARBA00022475"/>
    </source>
</evidence>
<dbReference type="InterPro" id="IPR037682">
    <property type="entry name" value="TonB_C"/>
</dbReference>
<keyword evidence="7" id="KW-0653">Protein transport</keyword>
<dbReference type="PANTHER" id="PTHR33446">
    <property type="entry name" value="PROTEIN TONB-RELATED"/>
    <property type="match status" value="1"/>
</dbReference>
<reference evidence="12" key="1">
    <citation type="journal article" date="2014" name="Int. J. Syst. Evol. Microbiol.">
        <title>Complete genome sequence of Corynebacterium casei LMG S-19264T (=DSM 44701T), isolated from a smear-ripened cheese.</title>
        <authorList>
            <consortium name="US DOE Joint Genome Institute (JGI-PGF)"/>
            <person name="Walter F."/>
            <person name="Albersmeier A."/>
            <person name="Kalinowski J."/>
            <person name="Ruckert C."/>
        </authorList>
    </citation>
    <scope>NUCLEOTIDE SEQUENCE</scope>
    <source>
        <strain evidence="12">KCTC 32182</strain>
    </source>
</reference>
<dbReference type="AlphaFoldDB" id="A0A918P0H4"/>
<evidence type="ECO:0000256" key="5">
    <source>
        <dbReference type="ARBA" id="ARBA00022519"/>
    </source>
</evidence>
<keyword evidence="6" id="KW-0812">Transmembrane</keyword>
<comment type="subcellular location">
    <subcellularLocation>
        <location evidence="1">Cell inner membrane</location>
        <topology evidence="1">Single-pass membrane protein</topology>
        <orientation evidence="1">Periplasmic side</orientation>
    </subcellularLocation>
</comment>
<feature type="domain" description="TonB C-terminal" evidence="11">
    <location>
        <begin position="149"/>
        <end position="246"/>
    </location>
</feature>
<evidence type="ECO:0000256" key="8">
    <source>
        <dbReference type="ARBA" id="ARBA00022989"/>
    </source>
</evidence>
<evidence type="ECO:0000313" key="12">
    <source>
        <dbReference type="EMBL" id="GGY09835.1"/>
    </source>
</evidence>
<proteinExistence type="inferred from homology"/>
<dbReference type="EMBL" id="BMYX01000004">
    <property type="protein sequence ID" value="GGY09835.1"/>
    <property type="molecule type" value="Genomic_DNA"/>
</dbReference>
<evidence type="ECO:0000256" key="10">
    <source>
        <dbReference type="SAM" id="MobiDB-lite"/>
    </source>
</evidence>
<evidence type="ECO:0000313" key="13">
    <source>
        <dbReference type="Proteomes" id="UP000645257"/>
    </source>
</evidence>
<dbReference type="PANTHER" id="PTHR33446:SF11">
    <property type="entry name" value="TONB3"/>
    <property type="match status" value="1"/>
</dbReference>
<dbReference type="InterPro" id="IPR051045">
    <property type="entry name" value="TonB-dependent_transducer"/>
</dbReference>
<dbReference type="GO" id="GO:0015031">
    <property type="term" value="P:protein transport"/>
    <property type="evidence" value="ECO:0007669"/>
    <property type="project" value="UniProtKB-KW"/>
</dbReference>
<evidence type="ECO:0000256" key="3">
    <source>
        <dbReference type="ARBA" id="ARBA00022448"/>
    </source>
</evidence>
<dbReference type="RefSeq" id="WP_189532051.1">
    <property type="nucleotide sequence ID" value="NZ_BMYX01000004.1"/>
</dbReference>
<evidence type="ECO:0000256" key="2">
    <source>
        <dbReference type="ARBA" id="ARBA00006555"/>
    </source>
</evidence>
<organism evidence="12 13">
    <name type="scientific">Paludibacterium paludis</name>
    <dbReference type="NCBI Taxonomy" id="1225769"/>
    <lineage>
        <taxon>Bacteria</taxon>
        <taxon>Pseudomonadati</taxon>
        <taxon>Pseudomonadota</taxon>
        <taxon>Betaproteobacteria</taxon>
        <taxon>Neisseriales</taxon>
        <taxon>Chromobacteriaceae</taxon>
        <taxon>Paludibacterium</taxon>
    </lineage>
</organism>
<evidence type="ECO:0000259" key="11">
    <source>
        <dbReference type="PROSITE" id="PS52015"/>
    </source>
</evidence>
<keyword evidence="8" id="KW-1133">Transmembrane helix</keyword>
<feature type="region of interest" description="Disordered" evidence="10">
    <location>
        <begin position="52"/>
        <end position="108"/>
    </location>
</feature>
<dbReference type="Gene3D" id="3.30.1150.10">
    <property type="match status" value="1"/>
</dbReference>
<keyword evidence="5" id="KW-0997">Cell inner membrane</keyword>
<dbReference type="SUPFAM" id="SSF74653">
    <property type="entry name" value="TolA/TonB C-terminal domain"/>
    <property type="match status" value="1"/>
</dbReference>
<dbReference type="GO" id="GO:0098797">
    <property type="term" value="C:plasma membrane protein complex"/>
    <property type="evidence" value="ECO:0007669"/>
    <property type="project" value="TreeGrafter"/>
</dbReference>
<keyword evidence="9" id="KW-0472">Membrane</keyword>
<comment type="similarity">
    <text evidence="2">Belongs to the TonB family.</text>
</comment>
<dbReference type="GO" id="GO:0031992">
    <property type="term" value="F:energy transducer activity"/>
    <property type="evidence" value="ECO:0007669"/>
    <property type="project" value="TreeGrafter"/>
</dbReference>
<comment type="caution">
    <text evidence="12">The sequence shown here is derived from an EMBL/GenBank/DDBJ whole genome shotgun (WGS) entry which is preliminary data.</text>
</comment>
<evidence type="ECO:0000256" key="9">
    <source>
        <dbReference type="ARBA" id="ARBA00023136"/>
    </source>
</evidence>
<evidence type="ECO:0000256" key="7">
    <source>
        <dbReference type="ARBA" id="ARBA00022927"/>
    </source>
</evidence>
<keyword evidence="4" id="KW-1003">Cell membrane</keyword>
<keyword evidence="3" id="KW-0813">Transport</keyword>
<evidence type="ECO:0000256" key="6">
    <source>
        <dbReference type="ARBA" id="ARBA00022692"/>
    </source>
</evidence>
<protein>
    <recommendedName>
        <fullName evidence="11">TonB C-terminal domain-containing protein</fullName>
    </recommendedName>
</protein>
<reference evidence="12" key="2">
    <citation type="submission" date="2020-09" db="EMBL/GenBank/DDBJ databases">
        <authorList>
            <person name="Sun Q."/>
            <person name="Kim S."/>
        </authorList>
    </citation>
    <scope>NUCLEOTIDE SEQUENCE</scope>
    <source>
        <strain evidence="12">KCTC 32182</strain>
    </source>
</reference>